<dbReference type="InterPro" id="IPR046187">
    <property type="entry name" value="DUF6215"/>
</dbReference>
<dbReference type="EMBL" id="FRBI01000017">
    <property type="protein sequence ID" value="SHM96436.1"/>
    <property type="molecule type" value="Genomic_DNA"/>
</dbReference>
<reference evidence="2 3" key="1">
    <citation type="submission" date="2016-11" db="EMBL/GenBank/DDBJ databases">
        <authorList>
            <person name="Jaros S."/>
            <person name="Januszkiewicz K."/>
            <person name="Wedrychowicz H."/>
        </authorList>
    </citation>
    <scope>NUCLEOTIDE SEQUENCE [LARGE SCALE GENOMIC DNA]</scope>
    <source>
        <strain evidence="2 3">CGMCC 4.2025</strain>
    </source>
</reference>
<dbReference type="Proteomes" id="UP000184111">
    <property type="component" value="Unassembled WGS sequence"/>
</dbReference>
<keyword evidence="3" id="KW-1185">Reference proteome</keyword>
<dbReference type="Pfam" id="PF19721">
    <property type="entry name" value="DUF6215"/>
    <property type="match status" value="1"/>
</dbReference>
<sequence>MADGVGTPEKGAGTWGQVITAVVLVGGLGVGLWTVERANTSAAKDSAPPAAVCSTAEPDQTASAEVSRARLCELLNRRDLAALLGTPGEVAKSTGTSGGGGSKLFGPSAQVVFDTYAVSLTATYNRLPVADAATLLGGTARRRTVLGRPAISYADRTISVDLTIGGGGTGGGNLPGHQAFMLSVARDAKDTGGSFDVAVWRMDGGVPQDDVLLHVAEAVLPTVPGWNPGV</sequence>
<organism evidence="2 3">
    <name type="scientific">Actinacidiphila paucisporea</name>
    <dbReference type="NCBI Taxonomy" id="310782"/>
    <lineage>
        <taxon>Bacteria</taxon>
        <taxon>Bacillati</taxon>
        <taxon>Actinomycetota</taxon>
        <taxon>Actinomycetes</taxon>
        <taxon>Kitasatosporales</taxon>
        <taxon>Streptomycetaceae</taxon>
        <taxon>Actinacidiphila</taxon>
    </lineage>
</organism>
<feature type="transmembrane region" description="Helical" evidence="1">
    <location>
        <begin position="15"/>
        <end position="35"/>
    </location>
</feature>
<keyword evidence="1" id="KW-1133">Transmembrane helix</keyword>
<dbReference type="STRING" id="310782.SAMN05216499_11756"/>
<keyword evidence="1" id="KW-0812">Transmembrane</keyword>
<protein>
    <submittedName>
        <fullName evidence="2">Uncharacterized protein</fullName>
    </submittedName>
</protein>
<evidence type="ECO:0000313" key="3">
    <source>
        <dbReference type="Proteomes" id="UP000184111"/>
    </source>
</evidence>
<dbReference type="OrthoDB" id="3872863at2"/>
<dbReference type="RefSeq" id="WP_073500958.1">
    <property type="nucleotide sequence ID" value="NZ_FRBI01000017.1"/>
</dbReference>
<accession>A0A1M7N0F0</accession>
<gene>
    <name evidence="2" type="ORF">SAMN05216499_11756</name>
</gene>
<dbReference type="AlphaFoldDB" id="A0A1M7N0F0"/>
<proteinExistence type="predicted"/>
<evidence type="ECO:0000313" key="2">
    <source>
        <dbReference type="EMBL" id="SHM96436.1"/>
    </source>
</evidence>
<name>A0A1M7N0F0_9ACTN</name>
<keyword evidence="1" id="KW-0472">Membrane</keyword>
<evidence type="ECO:0000256" key="1">
    <source>
        <dbReference type="SAM" id="Phobius"/>
    </source>
</evidence>